<dbReference type="SUPFAM" id="SSF53474">
    <property type="entry name" value="alpha/beta-Hydrolases"/>
    <property type="match status" value="1"/>
</dbReference>
<evidence type="ECO:0000313" key="3">
    <source>
        <dbReference type="EMBL" id="TDK35442.1"/>
    </source>
</evidence>
<dbReference type="EMBL" id="SMTL01000003">
    <property type="protein sequence ID" value="TDK35442.1"/>
    <property type="molecule type" value="Genomic_DNA"/>
</dbReference>
<feature type="chain" id="PRO_5020824928" evidence="2">
    <location>
        <begin position="22"/>
        <end position="355"/>
    </location>
</feature>
<proteinExistence type="predicted"/>
<reference evidence="3 4" key="1">
    <citation type="submission" date="2019-03" db="EMBL/GenBank/DDBJ databases">
        <title>Rhizobium sp. nov., an bacterium isolated from biocrust in Mu Us Desert.</title>
        <authorList>
            <person name="Lixiong L."/>
        </authorList>
    </citation>
    <scope>NUCLEOTIDE SEQUENCE [LARGE SCALE GENOMIC DNA]</scope>
    <source>
        <strain evidence="3 4">SPY-1</strain>
    </source>
</reference>
<dbReference type="AlphaFoldDB" id="A0A4R5UHU7"/>
<dbReference type="PANTHER" id="PTHR22946:SF9">
    <property type="entry name" value="POLYKETIDE TRANSFERASE AF380"/>
    <property type="match status" value="1"/>
</dbReference>
<keyword evidence="4" id="KW-1185">Reference proteome</keyword>
<evidence type="ECO:0000256" key="2">
    <source>
        <dbReference type="SAM" id="SignalP"/>
    </source>
</evidence>
<sequence length="355" mass="37731">MNAVTLLLAVSLCASATTLFAADPVGVAKISVVTQDYPRPLAATIWYPADATGASVAAAQDRIFEIPSASQEAEIRKGRFPLILLSHGSGSRAEGMGWIAFKLAQAGFIVAGTNHPGTTSGDSTPAATPKIWERTQDISALISALEVDPKWRAAIDLDRIGALGFSLGGTTVLELAGARGDLGAYIRYCEENLAMMDCRWFKGGRGYAAGEQVAVAPFDLRSVDRQRFEQSNRDSRITAVVAVDPGLATVFEPDSLRNVDIAVTLVNLGSVGEIPLAVLSDQLARQISGATYAQIDKADHFSFLPICRLGAAEFLKSVGETDPICVETERPRAEIHDELVALIAAAFERSLKAAN</sequence>
<dbReference type="GO" id="GO:0052689">
    <property type="term" value="F:carboxylic ester hydrolase activity"/>
    <property type="evidence" value="ECO:0007669"/>
    <property type="project" value="UniProtKB-ARBA"/>
</dbReference>
<accession>A0A4R5UHU7</accession>
<dbReference type="OrthoDB" id="9814760at2"/>
<evidence type="ECO:0000256" key="1">
    <source>
        <dbReference type="ARBA" id="ARBA00022801"/>
    </source>
</evidence>
<dbReference type="InterPro" id="IPR029058">
    <property type="entry name" value="AB_hydrolase_fold"/>
</dbReference>
<dbReference type="PANTHER" id="PTHR22946">
    <property type="entry name" value="DIENELACTONE HYDROLASE DOMAIN-CONTAINING PROTEIN-RELATED"/>
    <property type="match status" value="1"/>
</dbReference>
<keyword evidence="2" id="KW-0732">Signal</keyword>
<dbReference type="InterPro" id="IPR050261">
    <property type="entry name" value="FrsA_esterase"/>
</dbReference>
<protein>
    <submittedName>
        <fullName evidence="3">Dienelactone hydrolase</fullName>
    </submittedName>
</protein>
<dbReference type="Gene3D" id="3.40.50.1820">
    <property type="entry name" value="alpha/beta hydrolase"/>
    <property type="match status" value="1"/>
</dbReference>
<dbReference type="PIRSF" id="PIRSF031982">
    <property type="entry name" value="UCP031982_abhydr"/>
    <property type="match status" value="1"/>
</dbReference>
<dbReference type="RefSeq" id="WP_133316863.1">
    <property type="nucleotide sequence ID" value="NZ_SMTL01000003.1"/>
</dbReference>
<feature type="signal peptide" evidence="2">
    <location>
        <begin position="1"/>
        <end position="21"/>
    </location>
</feature>
<comment type="caution">
    <text evidence="3">The sequence shown here is derived from an EMBL/GenBank/DDBJ whole genome shotgun (WGS) entry which is preliminary data.</text>
</comment>
<name>A0A4R5UHU7_9HYPH</name>
<organism evidence="3 4">
    <name type="scientific">Rhizobium deserti</name>
    <dbReference type="NCBI Taxonomy" id="2547961"/>
    <lineage>
        <taxon>Bacteria</taxon>
        <taxon>Pseudomonadati</taxon>
        <taxon>Pseudomonadota</taxon>
        <taxon>Alphaproteobacteria</taxon>
        <taxon>Hyphomicrobiales</taxon>
        <taxon>Rhizobiaceae</taxon>
        <taxon>Rhizobium/Agrobacterium group</taxon>
        <taxon>Rhizobium</taxon>
    </lineage>
</organism>
<dbReference type="Proteomes" id="UP000295238">
    <property type="component" value="Unassembled WGS sequence"/>
</dbReference>
<evidence type="ECO:0000313" key="4">
    <source>
        <dbReference type="Proteomes" id="UP000295238"/>
    </source>
</evidence>
<keyword evidence="1 3" id="KW-0378">Hydrolase</keyword>
<gene>
    <name evidence="3" type="ORF">E2F50_14450</name>
</gene>
<dbReference type="InterPro" id="IPR016986">
    <property type="entry name" value="UCP031982_abhydr"/>
</dbReference>